<feature type="compositionally biased region" description="Pro residues" evidence="15">
    <location>
        <begin position="2492"/>
        <end position="2501"/>
    </location>
</feature>
<keyword evidence="9" id="KW-0735">Signal-anchor</keyword>
<sequence>MVVVVAASVAALGLGLAVAANDEGSWIDPETPDAAKVIRVPAAGVNFFESPTTNEYRLVFSDEFNTDSRPFESGFDHKWTALEHIDTTNMGQHYFSPKAVQTDGGNLIITTSKPKTPFHDAHYVSGSVQTWNKFCFTGGYVEMKAILPGKWGIPGTWPAFWIMGNLGRATYLGSQEGMWPWTLDYCVPMDDMIDIPQKINACNNLTDPDDPSSLPEKYGLHPRQGRGATEIDVFEIQIKKKDDPAFMSTSLQLSPGLTDAMRPDSGNLPGPNQWYSNLTFGNYTKINSDYYGERGRDSISALTQLQTDAFLKYHTYRLEWMPGYDGYIRWWVDNNFLFEIAGAALNKWADGIPPRMIPVEPSYLIISTAVSEKFSPPCDGQLCDSLWPSNFTIDYVRVYQGPRNEYTSLGCNPPAYPTRDWIAAHPVEFGLPWYTSLPASTYALHAGAGLLSLLGVYIGVMGHVASWLAAPLATSTLSACLFYTLFNVGLPSLPFVPITLALLCGAVFGGLSSLLRVSALAGSAVLVAVVAVFAAVELSSTLALQIVSGCLFSLSLTAPLFLASTLLLEMVATSVLGGVAIVLGVSRFVSHGDFALGLWYAFGTLLSGAPPQPLCTVYCWELYATWGLLTMSMLLLQLLVWLQHPTALVPGQDAASKVPFASTDARAWKPEGSSAPNLFALHALPPKMQPFAPLGKIATHVARTFGFQPANAHNQMEHLLVLLTNVSRGSQNPYLVLHKSVFENYHQWCRKLHVPPAVGGTSVEDMVTDLCLFFFIWGEASNCRHAPEFLSFLFHQMKTEYATARGYRDPGYFLDAVITPIYTLLKTEMVANQRDHDDRRNYDDFNEFFWTPACLQYDYKSPEYHNSDSFAGPPIATAWSSATKTYYEKRHWLTAIRAFKRVFEFHIVSFHLLVAIAFTQHASMRASMTLHVVASVLLSPIFLGVFWASLDVAVMYHPSVPLLHVLRLVVRLVLRLAAATLCGLLYWYAWNTPTYWRIFYMVTGVVHIPTVLNALLQVAPGTTTWLRQSTWPLLVVLRDTLSPLNKLYVGDNVLDTASDSVQYQCFWVSLIGWKLLFSYKFEIVPLVTPTLLLFADHTENDVSLLLTSGLMLLQWLPFFMIFCIDMTIWNSIWVAFVGTFVGFSLKIGEVRTFDRARHAFFRAADAFNLKLVSKESKTGGELAAHSQTPLSGYGTLHQEVLSLDEGLVPGARTKSSSTPLLSFTRRTPSRAEKHLERHRKWTSFATAWDTIVDSLRADDFLNNAELARLKFQRIPNFERSVYLPLFQLAGCFEQFTLHVGTQTDVLTSASIADLLEDAPMVEEAIGEVWELTNWVLNNVLGPCHSNDVRFICAAFAGWIDRGLYHGVQWQKLGSAATALADVLGLLQAQMPHWKASAKNIPLRKPPSEYAQFQHGAATKSTVMHKSASTTGLASMGSSADVPRRSRGSGVARIAALQQIPSAAPSTKSLVTPIPQVHLLQLREKVRTFLNTIKAMLAVVDEADVLVPESKAMSDRLTWVLTQERGFMWDDEYSSEQLTLLVFDPHALTAVAHLRGLLTLQKAEAEPRSFDARRRLLFFVNSLFMDMPSAPPIDEMQSYSVMTPFYAEDVLYSKADLESKRDGLDVHTLLYLQTLYKHDWENFLERVQPKKNLWKDAHTAQELRLWASLRGQTLARTVQGMMYGEAAIRLLGDLEQVPLAAIEDIVKTKFTYVVACQVYGRQKRNNDPKAKDIEYLLHRFPNLRVAYIDEVRVNYQKDLSYFSVLVKGTETLHETIECYRIRLPGNPIIGEGKPENQNHAIIFTRGEHVQTIDMNQDGYVEEALKMRNVLQTFTNGPRPVTIVGLPEHIFTGSISSLANYMALQETSFVTLGQRTLTRPLRVRMHYGHPDIFNKLFFMTRGGISKASRGINLSEDIFAGYNNCLRGGTVAFPEYIKCGKGRDVGMQQIYKFEAKLAQGAAEQSLSRDVYRLAHRLDFFKLLSFYYNHVGFYLSMSFIIWTVFVLTYIQLLRSLLGLEGIGGREAVILSQLQVMLGLVAFLTTAPMLATISVERGFKAALTEVAMVVVTGGPLYFLFHIGTKWFYYGQTLLAGGAKYRATGRGFVTKHSHFDDLFRFYASSHLYAGTEIAAALSLYYAYTATTQYVALTWSLWLVVFSWTCSPFWFNPLAFEWSDVLEDARVWVRWLRGEGGHGNQSWLAWFKDENMYFLHLRPWAKACVFAKSLVYLVVGLALLTADDAYHSFAAEASWLPLTVLLGLVGLNLMVFSAFLDAPFAESGGIRFLKLVVVLVNVAAVLYATTSVDGMVACAVAVYYLAAAVGSWTLLFSGSDNKLAITLYFAHDVILGGVCLGVITFLSAIYVPGKIQTWLLYNNALSRGVVIEDILRANSQLHDQEDDLTFVHMKKIILEQQRVIAALTNGSDSDEIKGSLGRAHVSDTDLSELKDASWKLTSMVDEAPKSTEVDVPFHRVRRANSSDTMGAMLRGKPPMGALPKPPPSGPST</sequence>
<feature type="signal peptide" evidence="17">
    <location>
        <begin position="1"/>
        <end position="19"/>
    </location>
</feature>
<evidence type="ECO:0000313" key="19">
    <source>
        <dbReference type="EMBL" id="KDO28100.1"/>
    </source>
</evidence>
<feature type="transmembrane region" description="Helical" evidence="16">
    <location>
        <begin position="492"/>
        <end position="511"/>
    </location>
</feature>
<evidence type="ECO:0000256" key="15">
    <source>
        <dbReference type="SAM" id="MobiDB-lite"/>
    </source>
</evidence>
<feature type="region of interest" description="Disordered" evidence="15">
    <location>
        <begin position="2469"/>
        <end position="2501"/>
    </location>
</feature>
<dbReference type="OMA" id="FHIGTKW"/>
<dbReference type="PANTHER" id="PTHR12741:SF48">
    <property type="entry name" value="1,3-BETA-GLUCAN SYNTHASE COMPONENT FKS1-RELATED"/>
    <property type="match status" value="1"/>
</dbReference>
<dbReference type="InterPro" id="IPR026899">
    <property type="entry name" value="FKS1-like_dom1"/>
</dbReference>
<evidence type="ECO:0000256" key="1">
    <source>
        <dbReference type="ARBA" id="ARBA00004141"/>
    </source>
</evidence>
<comment type="similarity">
    <text evidence="4">Belongs to the SKN1/KRE6 family.</text>
</comment>
<feature type="transmembrane region" description="Helical" evidence="16">
    <location>
        <begin position="902"/>
        <end position="920"/>
    </location>
</feature>
<dbReference type="VEuPathDB" id="FungiDB:SPRG_20259"/>
<feature type="transmembrane region" description="Helical" evidence="16">
    <location>
        <begin position="995"/>
        <end position="1016"/>
    </location>
</feature>
<evidence type="ECO:0000256" key="12">
    <source>
        <dbReference type="ARBA" id="ARBA00023180"/>
    </source>
</evidence>
<keyword evidence="8 16" id="KW-0812">Transmembrane</keyword>
<protein>
    <recommendedName>
        <fullName evidence="5">1,3-beta-glucan synthase</fullName>
        <ecNumber evidence="5">2.4.1.34</ecNumber>
    </recommendedName>
</protein>
<dbReference type="SMART" id="SM01205">
    <property type="entry name" value="FKS1_dom1"/>
    <property type="match status" value="1"/>
</dbReference>
<evidence type="ECO:0000256" key="6">
    <source>
        <dbReference type="ARBA" id="ARBA00022676"/>
    </source>
</evidence>
<dbReference type="GO" id="GO:0004553">
    <property type="term" value="F:hydrolase activity, hydrolyzing O-glycosyl compounds"/>
    <property type="evidence" value="ECO:0007669"/>
    <property type="project" value="InterPro"/>
</dbReference>
<dbReference type="EC" id="2.4.1.34" evidence="5"/>
<feature type="transmembrane region" description="Helical" evidence="16">
    <location>
        <begin position="1987"/>
        <end position="2009"/>
    </location>
</feature>
<dbReference type="GO" id="GO:0006075">
    <property type="term" value="P:(1-&gt;3)-beta-D-glucan biosynthetic process"/>
    <property type="evidence" value="ECO:0007669"/>
    <property type="project" value="InterPro"/>
</dbReference>
<evidence type="ECO:0000259" key="18">
    <source>
        <dbReference type="PROSITE" id="PS51762"/>
    </source>
</evidence>
<organism evidence="19 20">
    <name type="scientific">Saprolegnia parasitica (strain CBS 223.65)</name>
    <dbReference type="NCBI Taxonomy" id="695850"/>
    <lineage>
        <taxon>Eukaryota</taxon>
        <taxon>Sar</taxon>
        <taxon>Stramenopiles</taxon>
        <taxon>Oomycota</taxon>
        <taxon>Saprolegniomycetes</taxon>
        <taxon>Saprolegniales</taxon>
        <taxon>Saprolegniaceae</taxon>
        <taxon>Saprolegnia</taxon>
    </lineage>
</organism>
<keyword evidence="6" id="KW-0328">Glycosyltransferase</keyword>
<feature type="transmembrane region" description="Helical" evidence="16">
    <location>
        <begin position="518"/>
        <end position="536"/>
    </location>
</feature>
<proteinExistence type="inferred from homology"/>
<dbReference type="KEGG" id="spar:SPRG_20259"/>
<dbReference type="InterPro" id="IPR005629">
    <property type="entry name" value="Skn1/Kre6/Sbg1"/>
</dbReference>
<gene>
    <name evidence="19" type="ORF">SPRG_20259</name>
</gene>
<feature type="transmembrane region" description="Helical" evidence="16">
    <location>
        <begin position="2303"/>
        <end position="2324"/>
    </location>
</feature>
<keyword evidence="13" id="KW-0961">Cell wall biogenesis/degradation</keyword>
<dbReference type="GO" id="GO:0005886">
    <property type="term" value="C:plasma membrane"/>
    <property type="evidence" value="ECO:0007669"/>
    <property type="project" value="TreeGrafter"/>
</dbReference>
<dbReference type="STRING" id="695850.A0A067CFZ5"/>
<evidence type="ECO:0000256" key="2">
    <source>
        <dbReference type="ARBA" id="ARBA00004606"/>
    </source>
</evidence>
<evidence type="ECO:0000256" key="14">
    <source>
        <dbReference type="ARBA" id="ARBA00047777"/>
    </source>
</evidence>
<dbReference type="InterPro" id="IPR000757">
    <property type="entry name" value="Beta-glucanase-like"/>
</dbReference>
<keyword evidence="12" id="KW-0325">Glycoprotein</keyword>
<feature type="transmembrane region" description="Helical" evidence="16">
    <location>
        <begin position="2336"/>
        <end position="2360"/>
    </location>
</feature>
<evidence type="ECO:0000256" key="9">
    <source>
        <dbReference type="ARBA" id="ARBA00022968"/>
    </source>
</evidence>
<keyword evidence="11 16" id="KW-0472">Membrane</keyword>
<feature type="transmembrane region" description="Helical" evidence="16">
    <location>
        <begin position="1102"/>
        <end position="1122"/>
    </location>
</feature>
<feature type="transmembrane region" description="Helical" evidence="16">
    <location>
        <begin position="575"/>
        <end position="602"/>
    </location>
</feature>
<evidence type="ECO:0000256" key="13">
    <source>
        <dbReference type="ARBA" id="ARBA00023316"/>
    </source>
</evidence>
<evidence type="ECO:0000313" key="20">
    <source>
        <dbReference type="Proteomes" id="UP000030745"/>
    </source>
</evidence>
<feature type="transmembrane region" description="Helical" evidence="16">
    <location>
        <begin position="2247"/>
        <end position="2269"/>
    </location>
</feature>
<comment type="catalytic activity">
    <reaction evidence="14">
        <text>[(1-&gt;3)-beta-D-glucosyl](n) + UDP-alpha-D-glucose = [(1-&gt;3)-beta-D-glucosyl](n+1) + UDP + H(+)</text>
        <dbReference type="Rhea" id="RHEA:21476"/>
        <dbReference type="Rhea" id="RHEA-COMP:11146"/>
        <dbReference type="Rhea" id="RHEA-COMP:14303"/>
        <dbReference type="ChEBI" id="CHEBI:15378"/>
        <dbReference type="ChEBI" id="CHEBI:37671"/>
        <dbReference type="ChEBI" id="CHEBI:58223"/>
        <dbReference type="ChEBI" id="CHEBI:58885"/>
        <dbReference type="EC" id="2.4.1.34"/>
    </reaction>
</comment>
<evidence type="ECO:0000256" key="17">
    <source>
        <dbReference type="SAM" id="SignalP"/>
    </source>
</evidence>
<dbReference type="PANTHER" id="PTHR12741">
    <property type="entry name" value="LYST-INTERACTING PROTEIN LIP5 DOPAMINE RESPONSIVE PROTEIN DRG-1"/>
    <property type="match status" value="1"/>
</dbReference>
<keyword evidence="20" id="KW-1185">Reference proteome</keyword>
<dbReference type="Proteomes" id="UP000030745">
    <property type="component" value="Unassembled WGS sequence"/>
</dbReference>
<dbReference type="GeneID" id="24141450"/>
<dbReference type="Pfam" id="PF03935">
    <property type="entry name" value="SKN1_KRE6_Sbg1"/>
    <property type="match status" value="1"/>
</dbReference>
<evidence type="ECO:0000256" key="11">
    <source>
        <dbReference type="ARBA" id="ARBA00023136"/>
    </source>
</evidence>
<comment type="similarity">
    <text evidence="3">Belongs to the glycosyltransferase 48 family.</text>
</comment>
<feature type="transmembrane region" description="Helical" evidence="16">
    <location>
        <begin position="442"/>
        <end position="460"/>
    </location>
</feature>
<dbReference type="GO" id="GO:0003843">
    <property type="term" value="F:1,3-beta-D-glucan synthase activity"/>
    <property type="evidence" value="ECO:0007669"/>
    <property type="project" value="UniProtKB-EC"/>
</dbReference>
<dbReference type="Pfam" id="PF02364">
    <property type="entry name" value="Glucan_synthase"/>
    <property type="match status" value="2"/>
</dbReference>
<dbReference type="InterPro" id="IPR013320">
    <property type="entry name" value="ConA-like_dom_sf"/>
</dbReference>
<dbReference type="InterPro" id="IPR003440">
    <property type="entry name" value="Glyco_trans_48_dom"/>
</dbReference>
<feature type="transmembrane region" description="Helical" evidence="16">
    <location>
        <begin position="932"/>
        <end position="956"/>
    </location>
</feature>
<accession>A0A067CFZ5</accession>
<evidence type="ECO:0000256" key="5">
    <source>
        <dbReference type="ARBA" id="ARBA00012589"/>
    </source>
</evidence>
<feature type="transmembrane region" description="Helical" evidence="16">
    <location>
        <begin position="968"/>
        <end position="989"/>
    </location>
</feature>
<dbReference type="GO" id="GO:0000148">
    <property type="term" value="C:1,3-beta-D-glucan synthase complex"/>
    <property type="evidence" value="ECO:0007669"/>
    <property type="project" value="InterPro"/>
</dbReference>
<evidence type="ECO:0000256" key="8">
    <source>
        <dbReference type="ARBA" id="ARBA00022692"/>
    </source>
</evidence>
<reference evidence="19 20" key="1">
    <citation type="journal article" date="2013" name="PLoS Genet.">
        <title>Distinctive expansion of potential virulence genes in the genome of the oomycete fish pathogen Saprolegnia parasitica.</title>
        <authorList>
            <person name="Jiang R.H."/>
            <person name="de Bruijn I."/>
            <person name="Haas B.J."/>
            <person name="Belmonte R."/>
            <person name="Lobach L."/>
            <person name="Christie J."/>
            <person name="van den Ackerveken G."/>
            <person name="Bottin A."/>
            <person name="Bulone V."/>
            <person name="Diaz-Moreno S.M."/>
            <person name="Dumas B."/>
            <person name="Fan L."/>
            <person name="Gaulin E."/>
            <person name="Govers F."/>
            <person name="Grenville-Briggs L.J."/>
            <person name="Horner N.R."/>
            <person name="Levin J.Z."/>
            <person name="Mammella M."/>
            <person name="Meijer H.J."/>
            <person name="Morris P."/>
            <person name="Nusbaum C."/>
            <person name="Oome S."/>
            <person name="Phillips A.J."/>
            <person name="van Rooyen D."/>
            <person name="Rzeszutek E."/>
            <person name="Saraiva M."/>
            <person name="Secombes C.J."/>
            <person name="Seidl M.F."/>
            <person name="Snel B."/>
            <person name="Stassen J.H."/>
            <person name="Sykes S."/>
            <person name="Tripathy S."/>
            <person name="van den Berg H."/>
            <person name="Vega-Arreguin J.C."/>
            <person name="Wawra S."/>
            <person name="Young S.K."/>
            <person name="Zeng Q."/>
            <person name="Dieguez-Uribeondo J."/>
            <person name="Russ C."/>
            <person name="Tyler B.M."/>
            <person name="van West P."/>
        </authorList>
    </citation>
    <scope>NUCLEOTIDE SEQUENCE [LARGE SCALE GENOMIC DNA]</scope>
    <source>
        <strain evidence="19 20">CBS 223.65</strain>
    </source>
</reference>
<dbReference type="EMBL" id="KK583213">
    <property type="protein sequence ID" value="KDO28100.1"/>
    <property type="molecule type" value="Genomic_DNA"/>
</dbReference>
<dbReference type="RefSeq" id="XP_012201242.1">
    <property type="nucleotide sequence ID" value="XM_012345852.1"/>
</dbReference>
<dbReference type="Pfam" id="PF14288">
    <property type="entry name" value="FKS1_dom1"/>
    <property type="match status" value="1"/>
</dbReference>
<evidence type="ECO:0000256" key="3">
    <source>
        <dbReference type="ARBA" id="ARBA00009040"/>
    </source>
</evidence>
<evidence type="ECO:0000256" key="4">
    <source>
        <dbReference type="ARBA" id="ARBA00010962"/>
    </source>
</evidence>
<feature type="transmembrane region" description="Helical" evidence="16">
    <location>
        <begin position="2213"/>
        <end position="2235"/>
    </location>
</feature>
<keyword evidence="17" id="KW-0732">Signal</keyword>
<evidence type="ECO:0000256" key="16">
    <source>
        <dbReference type="SAM" id="Phobius"/>
    </source>
</evidence>
<name>A0A067CFZ5_SAPPC</name>
<keyword evidence="7" id="KW-0808">Transferase</keyword>
<dbReference type="Gene3D" id="2.60.120.200">
    <property type="match status" value="1"/>
</dbReference>
<feature type="transmembrane region" description="Helical" evidence="16">
    <location>
        <begin position="1128"/>
        <end position="1148"/>
    </location>
</feature>
<keyword evidence="10 16" id="KW-1133">Transmembrane helix</keyword>
<feature type="transmembrane region" description="Helical" evidence="16">
    <location>
        <begin position="2143"/>
        <end position="2164"/>
    </location>
</feature>
<evidence type="ECO:0000256" key="10">
    <source>
        <dbReference type="ARBA" id="ARBA00022989"/>
    </source>
</evidence>
<feature type="transmembrane region" description="Helical" evidence="16">
    <location>
        <begin position="467"/>
        <end position="486"/>
    </location>
</feature>
<comment type="subcellular location">
    <subcellularLocation>
        <location evidence="1">Membrane</location>
        <topology evidence="1">Multi-pass membrane protein</topology>
    </subcellularLocation>
    <subcellularLocation>
        <location evidence="2">Membrane</location>
        <topology evidence="2">Single-pass type II membrane protein</topology>
    </subcellularLocation>
</comment>
<feature type="chain" id="PRO_5001638480" description="1,3-beta-glucan synthase" evidence="17">
    <location>
        <begin position="20"/>
        <end position="2501"/>
    </location>
</feature>
<dbReference type="SUPFAM" id="SSF49899">
    <property type="entry name" value="Concanavalin A-like lectins/glucanases"/>
    <property type="match status" value="1"/>
</dbReference>
<feature type="transmembrane region" description="Helical" evidence="16">
    <location>
        <begin position="2029"/>
        <end position="2050"/>
    </location>
</feature>
<feature type="transmembrane region" description="Helical" evidence="16">
    <location>
        <begin position="2281"/>
        <end position="2297"/>
    </location>
</feature>
<feature type="domain" description="GH16" evidence="18">
    <location>
        <begin position="45"/>
        <end position="404"/>
    </location>
</feature>
<feature type="transmembrane region" description="Helical" evidence="16">
    <location>
        <begin position="622"/>
        <end position="642"/>
    </location>
</feature>
<dbReference type="PROSITE" id="PS51762">
    <property type="entry name" value="GH16_2"/>
    <property type="match status" value="1"/>
</dbReference>
<evidence type="ECO:0000256" key="7">
    <source>
        <dbReference type="ARBA" id="ARBA00022679"/>
    </source>
</evidence>
<feature type="transmembrane region" description="Helical" evidence="16">
    <location>
        <begin position="2057"/>
        <end position="2075"/>
    </location>
</feature>
<dbReference type="OrthoDB" id="1880850at2759"/>